<dbReference type="GO" id="GO:0005737">
    <property type="term" value="C:cytoplasm"/>
    <property type="evidence" value="ECO:0007669"/>
    <property type="project" value="UniProtKB-SubCell"/>
</dbReference>
<feature type="domain" description="RecX second three-helical" evidence="6">
    <location>
        <begin position="82"/>
        <end position="121"/>
    </location>
</feature>
<comment type="subcellular location">
    <subcellularLocation>
        <location evidence="1">Cytoplasm</location>
    </subcellularLocation>
</comment>
<accession>A0A0B9A0G8</accession>
<dbReference type="InterPro" id="IPR036388">
    <property type="entry name" value="WH-like_DNA-bd_sf"/>
</dbReference>
<keyword evidence="8" id="KW-1185">Reference proteome</keyword>
<evidence type="ECO:0000256" key="1">
    <source>
        <dbReference type="ARBA" id="ARBA00004496"/>
    </source>
</evidence>
<evidence type="ECO:0000313" key="7">
    <source>
        <dbReference type="EMBL" id="KHS48839.1"/>
    </source>
</evidence>
<feature type="region of interest" description="Disordered" evidence="5">
    <location>
        <begin position="1"/>
        <end position="25"/>
    </location>
</feature>
<dbReference type="Pfam" id="PF02631">
    <property type="entry name" value="RecX_HTH2"/>
    <property type="match status" value="1"/>
</dbReference>
<dbReference type="PATRIC" id="fig|48936.3.peg.936"/>
<comment type="similarity">
    <text evidence="2">Belongs to the RecX family.</text>
</comment>
<organism evidence="7 8">
    <name type="scientific">Novosphingobium subterraneum</name>
    <dbReference type="NCBI Taxonomy" id="48936"/>
    <lineage>
        <taxon>Bacteria</taxon>
        <taxon>Pseudomonadati</taxon>
        <taxon>Pseudomonadota</taxon>
        <taxon>Alphaproteobacteria</taxon>
        <taxon>Sphingomonadales</taxon>
        <taxon>Sphingomonadaceae</taxon>
        <taxon>Novosphingobium</taxon>
    </lineage>
</organism>
<reference evidence="7 8" key="1">
    <citation type="submission" date="2014-10" db="EMBL/GenBank/DDBJ databases">
        <title>Draft genome sequence of Novosphingobium subterraneum DSM 12447.</title>
        <authorList>
            <person name="Gan H.M."/>
            <person name="Gan H.Y."/>
            <person name="Savka M.A."/>
        </authorList>
    </citation>
    <scope>NUCLEOTIDE SEQUENCE [LARGE SCALE GENOMIC DNA]</scope>
    <source>
        <strain evidence="7 8">DSM 12447</strain>
    </source>
</reference>
<comment type="caution">
    <text evidence="7">The sequence shown here is derived from an EMBL/GenBank/DDBJ whole genome shotgun (WGS) entry which is preliminary data.</text>
</comment>
<evidence type="ECO:0000256" key="3">
    <source>
        <dbReference type="ARBA" id="ARBA00018111"/>
    </source>
</evidence>
<dbReference type="InterPro" id="IPR053924">
    <property type="entry name" value="RecX_HTH_2nd"/>
</dbReference>
<evidence type="ECO:0000256" key="2">
    <source>
        <dbReference type="ARBA" id="ARBA00009695"/>
    </source>
</evidence>
<name>A0A0B9A0G8_9SPHN</name>
<dbReference type="AlphaFoldDB" id="A0A0B9A0G8"/>
<evidence type="ECO:0000259" key="6">
    <source>
        <dbReference type="Pfam" id="PF02631"/>
    </source>
</evidence>
<evidence type="ECO:0000256" key="5">
    <source>
        <dbReference type="SAM" id="MobiDB-lite"/>
    </source>
</evidence>
<protein>
    <recommendedName>
        <fullName evidence="3">Regulatory protein RecX</fullName>
    </recommendedName>
</protein>
<evidence type="ECO:0000256" key="4">
    <source>
        <dbReference type="ARBA" id="ARBA00022490"/>
    </source>
</evidence>
<dbReference type="EMBL" id="JRVC01000003">
    <property type="protein sequence ID" value="KHS48839.1"/>
    <property type="molecule type" value="Genomic_DNA"/>
</dbReference>
<evidence type="ECO:0000313" key="8">
    <source>
        <dbReference type="Proteomes" id="UP000031338"/>
    </source>
</evidence>
<dbReference type="Gene3D" id="1.10.10.10">
    <property type="entry name" value="Winged helix-like DNA-binding domain superfamily/Winged helix DNA-binding domain"/>
    <property type="match status" value="1"/>
</dbReference>
<gene>
    <name evidence="7" type="primary">recX</name>
    <name evidence="7" type="ORF">NJ75_00923</name>
</gene>
<keyword evidence="4" id="KW-0963">Cytoplasm</keyword>
<sequence length="193" mass="21402">MWRMDRNSPDGRGNRRERKPPRPLDAARLDEMALAYVARFATSAGKLSDYLRRKLRERGWEGEGEADLHAIVSRFVELGYVDDAGFARGKAQSLLRRGYGARRIEQALGAAGIAEPLREEARGSDAERRRAALVMARKRRFGPFGGGSGLDPALREKQVAAMLRAGHPLAYAREVVNASSPEALEEWIDEAAD</sequence>
<dbReference type="STRING" id="48936.NJ75_00923"/>
<proteinExistence type="inferred from homology"/>
<dbReference type="Proteomes" id="UP000031338">
    <property type="component" value="Unassembled WGS sequence"/>
</dbReference>